<dbReference type="Gene3D" id="1.10.260.40">
    <property type="entry name" value="lambda repressor-like DNA-binding domains"/>
    <property type="match status" value="1"/>
</dbReference>
<keyword evidence="1" id="KW-0678">Repressor</keyword>
<keyword evidence="3" id="KW-0238">DNA-binding</keyword>
<evidence type="ECO:0000313" key="6">
    <source>
        <dbReference type="EMBL" id="PTQ09794.1"/>
    </source>
</evidence>
<dbReference type="Proteomes" id="UP000244162">
    <property type="component" value="Unassembled WGS sequence"/>
</dbReference>
<reference evidence="6 7" key="1">
    <citation type="submission" date="2017-09" db="EMBL/GenBank/DDBJ databases">
        <title>Sphingomonas panjinensis sp.nov., isolated from oil-contaminated soil.</title>
        <authorList>
            <person name="Wang L."/>
            <person name="Chen L."/>
        </authorList>
    </citation>
    <scope>NUCLEOTIDE SEQUENCE [LARGE SCALE GENOMIC DNA]</scope>
    <source>
        <strain evidence="6 7">FW-11</strain>
    </source>
</reference>
<dbReference type="EMBL" id="NWBU01000010">
    <property type="protein sequence ID" value="PTQ09794.1"/>
    <property type="molecule type" value="Genomic_DNA"/>
</dbReference>
<dbReference type="SMART" id="SM00354">
    <property type="entry name" value="HTH_LACI"/>
    <property type="match status" value="1"/>
</dbReference>
<dbReference type="RefSeq" id="WP_107968148.1">
    <property type="nucleotide sequence ID" value="NZ_NWBU01000010.1"/>
</dbReference>
<evidence type="ECO:0000259" key="5">
    <source>
        <dbReference type="PROSITE" id="PS50932"/>
    </source>
</evidence>
<proteinExistence type="predicted"/>
<dbReference type="InterPro" id="IPR028082">
    <property type="entry name" value="Peripla_BP_I"/>
</dbReference>
<dbReference type="Pfam" id="PF13377">
    <property type="entry name" value="Peripla_BP_3"/>
    <property type="match status" value="1"/>
</dbReference>
<dbReference type="CDD" id="cd01392">
    <property type="entry name" value="HTH_LacI"/>
    <property type="match status" value="1"/>
</dbReference>
<dbReference type="AlphaFoldDB" id="A0A2T5FVI9"/>
<sequence length="338" mass="37152">MVNIKDVAAEVGVSAKTVSRVVNGESAVKPQTRKRIEEAIEKLGYVPNQAARLVRTNRSRVLGILTDFVSTTPYSVEIIRGIQDRIAETDHSLLIANTAGDPAMERRIWQTFREHRIDGVFYATMYHRHVAFDFDHPPLPMILVNCSSPDHPELPSVVPDDYEGGYEAARYAIEQGHRAIAYITLNPLILAAELRDAAFRAALSDHHVPPQEKWIRPGIVGEIGKEEVVAFAEALALLGGKAKKKPTAIVCGNDEIALQVLCAALSLGLRIPQDVAIIGYDDFHVISMLVEPKLTTVALPYYEMGRRAGDNMMAVLSGADMISRVEKIPCPLVKRASA</sequence>
<dbReference type="Gene3D" id="3.40.50.2300">
    <property type="match status" value="2"/>
</dbReference>
<dbReference type="InterPro" id="IPR046335">
    <property type="entry name" value="LacI/GalR-like_sensor"/>
</dbReference>
<name>A0A2T5FVI9_9SPHN</name>
<comment type="caution">
    <text evidence="6">The sequence shown here is derived from an EMBL/GenBank/DDBJ whole genome shotgun (WGS) entry which is preliminary data.</text>
</comment>
<protein>
    <submittedName>
        <fullName evidence="6">LacI family transcriptional regulator</fullName>
    </submittedName>
</protein>
<dbReference type="PANTHER" id="PTHR30146:SF148">
    <property type="entry name" value="HTH-TYPE TRANSCRIPTIONAL REPRESSOR PURR-RELATED"/>
    <property type="match status" value="1"/>
</dbReference>
<dbReference type="SUPFAM" id="SSF53822">
    <property type="entry name" value="Periplasmic binding protein-like I"/>
    <property type="match status" value="1"/>
</dbReference>
<evidence type="ECO:0000256" key="2">
    <source>
        <dbReference type="ARBA" id="ARBA00023015"/>
    </source>
</evidence>
<evidence type="ECO:0000256" key="3">
    <source>
        <dbReference type="ARBA" id="ARBA00023125"/>
    </source>
</evidence>
<dbReference type="CDD" id="cd06288">
    <property type="entry name" value="PBP1_sucrose_transcription_regulator"/>
    <property type="match status" value="1"/>
</dbReference>
<keyword evidence="2" id="KW-0805">Transcription regulation</keyword>
<dbReference type="GO" id="GO:0003700">
    <property type="term" value="F:DNA-binding transcription factor activity"/>
    <property type="evidence" value="ECO:0007669"/>
    <property type="project" value="TreeGrafter"/>
</dbReference>
<dbReference type="InterPro" id="IPR010982">
    <property type="entry name" value="Lambda_DNA-bd_dom_sf"/>
</dbReference>
<dbReference type="Pfam" id="PF00356">
    <property type="entry name" value="LacI"/>
    <property type="match status" value="1"/>
</dbReference>
<keyword evidence="4" id="KW-0804">Transcription</keyword>
<dbReference type="InterPro" id="IPR000843">
    <property type="entry name" value="HTH_LacI"/>
</dbReference>
<keyword evidence="7" id="KW-1185">Reference proteome</keyword>
<dbReference type="PROSITE" id="PS00356">
    <property type="entry name" value="HTH_LACI_1"/>
    <property type="match status" value="1"/>
</dbReference>
<dbReference type="OrthoDB" id="9798934at2"/>
<dbReference type="PANTHER" id="PTHR30146">
    <property type="entry name" value="LACI-RELATED TRANSCRIPTIONAL REPRESSOR"/>
    <property type="match status" value="1"/>
</dbReference>
<dbReference type="PROSITE" id="PS50932">
    <property type="entry name" value="HTH_LACI_2"/>
    <property type="match status" value="1"/>
</dbReference>
<gene>
    <name evidence="6" type="ORF">CLG96_11480</name>
</gene>
<evidence type="ECO:0000256" key="4">
    <source>
        <dbReference type="ARBA" id="ARBA00023163"/>
    </source>
</evidence>
<feature type="domain" description="HTH lacI-type" evidence="5">
    <location>
        <begin position="2"/>
        <end position="56"/>
    </location>
</feature>
<dbReference type="SUPFAM" id="SSF47413">
    <property type="entry name" value="lambda repressor-like DNA-binding domains"/>
    <property type="match status" value="1"/>
</dbReference>
<accession>A0A2T5FVI9</accession>
<evidence type="ECO:0000256" key="1">
    <source>
        <dbReference type="ARBA" id="ARBA00022491"/>
    </source>
</evidence>
<evidence type="ECO:0000313" key="7">
    <source>
        <dbReference type="Proteomes" id="UP000244162"/>
    </source>
</evidence>
<dbReference type="GO" id="GO:0000976">
    <property type="term" value="F:transcription cis-regulatory region binding"/>
    <property type="evidence" value="ECO:0007669"/>
    <property type="project" value="TreeGrafter"/>
</dbReference>
<organism evidence="6 7">
    <name type="scientific">Sphingomonas oleivorans</name>
    <dbReference type="NCBI Taxonomy" id="1735121"/>
    <lineage>
        <taxon>Bacteria</taxon>
        <taxon>Pseudomonadati</taxon>
        <taxon>Pseudomonadota</taxon>
        <taxon>Alphaproteobacteria</taxon>
        <taxon>Sphingomonadales</taxon>
        <taxon>Sphingomonadaceae</taxon>
        <taxon>Sphingomonas</taxon>
    </lineage>
</organism>